<protein>
    <submittedName>
        <fullName evidence="1">Uncharacterized protein</fullName>
    </submittedName>
</protein>
<comment type="caution">
    <text evidence="1">The sequence shown here is derived from an EMBL/GenBank/DDBJ whole genome shotgun (WGS) entry which is preliminary data.</text>
</comment>
<evidence type="ECO:0000313" key="2">
    <source>
        <dbReference type="Proteomes" id="UP001163835"/>
    </source>
</evidence>
<sequence>MQFRPVNEEFKKKKKMQFRRLCTLMSYNCNFPEPGSFLTLPSEFQFPELVSGFLFLLDFSSKIALSMLATITLSSFILFLTILSLIVNASAIPVDNTRIYGRNLTTFDSNDTQYILRRDASHTTTATQLVVRPKLKLDNDTVILGYMTYVQQRNADEYNKMRTLTTIPVAGPSVYPLGQGAYLEPIMLMSPTDDFDKCVVLVRKQLLEKVSKVGKHADQSCIPTLLNFYGMKAPLLFYKTPGYVKAVIPFEYLRKSPQDKKGTISSTMNPLRIVTVCGPAAWEVEAPQITWHNMGVTAWPCCASHEAQIESETIVRMPRLPAVSFEHQLNKVMISRTVVEKRLFELNGSAVAQ</sequence>
<dbReference type="Proteomes" id="UP001163835">
    <property type="component" value="Unassembled WGS sequence"/>
</dbReference>
<proteinExistence type="predicted"/>
<organism evidence="1 2">
    <name type="scientific">Lentinula aff. lateritia</name>
    <dbReference type="NCBI Taxonomy" id="2804960"/>
    <lineage>
        <taxon>Eukaryota</taxon>
        <taxon>Fungi</taxon>
        <taxon>Dikarya</taxon>
        <taxon>Basidiomycota</taxon>
        <taxon>Agaricomycotina</taxon>
        <taxon>Agaricomycetes</taxon>
        <taxon>Agaricomycetidae</taxon>
        <taxon>Agaricales</taxon>
        <taxon>Marasmiineae</taxon>
        <taxon>Omphalotaceae</taxon>
        <taxon>Lentinula</taxon>
    </lineage>
</organism>
<name>A0ACC1TRA6_9AGAR</name>
<dbReference type="EMBL" id="MU795331">
    <property type="protein sequence ID" value="KAJ3807193.1"/>
    <property type="molecule type" value="Genomic_DNA"/>
</dbReference>
<accession>A0ACC1TRA6</accession>
<evidence type="ECO:0000313" key="1">
    <source>
        <dbReference type="EMBL" id="KAJ3807193.1"/>
    </source>
</evidence>
<reference evidence="1" key="1">
    <citation type="submission" date="2022-09" db="EMBL/GenBank/DDBJ databases">
        <title>A Global Phylogenomic Analysis of the Shiitake Genus Lentinula.</title>
        <authorList>
            <consortium name="DOE Joint Genome Institute"/>
            <person name="Sierra-Patev S."/>
            <person name="Min B."/>
            <person name="Naranjo-Ortiz M."/>
            <person name="Looney B."/>
            <person name="Konkel Z."/>
            <person name="Slot J.C."/>
            <person name="Sakamoto Y."/>
            <person name="Steenwyk J.L."/>
            <person name="Rokas A."/>
            <person name="Carro J."/>
            <person name="Camarero S."/>
            <person name="Ferreira P."/>
            <person name="Molpeceres G."/>
            <person name="Ruiz-Duenas F.J."/>
            <person name="Serrano A."/>
            <person name="Henrissat B."/>
            <person name="Drula E."/>
            <person name="Hughes K.W."/>
            <person name="Mata J.L."/>
            <person name="Ishikawa N.K."/>
            <person name="Vargas-Isla R."/>
            <person name="Ushijima S."/>
            <person name="Smith C.A."/>
            <person name="Ahrendt S."/>
            <person name="Andreopoulos W."/>
            <person name="He G."/>
            <person name="Labutti K."/>
            <person name="Lipzen A."/>
            <person name="Ng V."/>
            <person name="Riley R."/>
            <person name="Sandor L."/>
            <person name="Barry K."/>
            <person name="Martinez A.T."/>
            <person name="Xiao Y."/>
            <person name="Gibbons J.G."/>
            <person name="Terashima K."/>
            <person name="Grigoriev I.V."/>
            <person name="Hibbett D.S."/>
        </authorList>
    </citation>
    <scope>NUCLEOTIDE SEQUENCE</scope>
    <source>
        <strain evidence="1">TMI1499</strain>
    </source>
</reference>
<keyword evidence="2" id="KW-1185">Reference proteome</keyword>
<gene>
    <name evidence="1" type="ORF">F5876DRAFT_68314</name>
</gene>